<dbReference type="EMBL" id="JANAKD010000514">
    <property type="protein sequence ID" value="KAJ3493182.1"/>
    <property type="molecule type" value="Genomic_DNA"/>
</dbReference>
<gene>
    <name evidence="1" type="ORF">NLG97_g4900</name>
</gene>
<protein>
    <submittedName>
        <fullName evidence="1">Uncharacterized protein</fullName>
    </submittedName>
</protein>
<keyword evidence="2" id="KW-1185">Reference proteome</keyword>
<organism evidence="1 2">
    <name type="scientific">Lecanicillium saksenae</name>
    <dbReference type="NCBI Taxonomy" id="468837"/>
    <lineage>
        <taxon>Eukaryota</taxon>
        <taxon>Fungi</taxon>
        <taxon>Dikarya</taxon>
        <taxon>Ascomycota</taxon>
        <taxon>Pezizomycotina</taxon>
        <taxon>Sordariomycetes</taxon>
        <taxon>Hypocreomycetidae</taxon>
        <taxon>Hypocreales</taxon>
        <taxon>Cordycipitaceae</taxon>
        <taxon>Lecanicillium</taxon>
    </lineage>
</organism>
<evidence type="ECO:0000313" key="2">
    <source>
        <dbReference type="Proteomes" id="UP001148737"/>
    </source>
</evidence>
<proteinExistence type="predicted"/>
<name>A0ACC1QV74_9HYPO</name>
<reference evidence="1" key="1">
    <citation type="submission" date="2022-07" db="EMBL/GenBank/DDBJ databases">
        <title>Genome Sequence of Lecanicillium saksenae.</title>
        <authorList>
            <person name="Buettner E."/>
        </authorList>
    </citation>
    <scope>NUCLEOTIDE SEQUENCE</scope>
    <source>
        <strain evidence="1">VT-O1</strain>
    </source>
</reference>
<accession>A0ACC1QV74</accession>
<dbReference type="Proteomes" id="UP001148737">
    <property type="component" value="Unassembled WGS sequence"/>
</dbReference>
<comment type="caution">
    <text evidence="1">The sequence shown here is derived from an EMBL/GenBank/DDBJ whole genome shotgun (WGS) entry which is preliminary data.</text>
</comment>
<sequence>MGKDINAAKPIAQDDEQHFAVTMPQRTGRAAVADGRAVVAHYSFGPQSRDMPTTDILDRYRSYAAENVCKQPMLWSPEEDNKQL</sequence>
<evidence type="ECO:0000313" key="1">
    <source>
        <dbReference type="EMBL" id="KAJ3493182.1"/>
    </source>
</evidence>